<dbReference type="EMBL" id="DYXT01000028">
    <property type="protein sequence ID" value="HJE39080.1"/>
    <property type="molecule type" value="Genomic_DNA"/>
</dbReference>
<organism evidence="1 2">
    <name type="scientific">Candidatus Amulumruptor caecigallinarius</name>
    <dbReference type="NCBI Taxonomy" id="2109911"/>
    <lineage>
        <taxon>Bacteria</taxon>
        <taxon>Pseudomonadati</taxon>
        <taxon>Bacteroidota</taxon>
        <taxon>Bacteroidia</taxon>
        <taxon>Bacteroidales</taxon>
        <taxon>Muribaculaceae</taxon>
        <taxon>Candidatus Amulumruptor</taxon>
    </lineage>
</organism>
<gene>
    <name evidence="1" type="ORF">K8V47_04910</name>
</gene>
<proteinExistence type="predicted"/>
<accession>A0A921E8F8</accession>
<dbReference type="AlphaFoldDB" id="A0A921E8F8"/>
<protein>
    <submittedName>
        <fullName evidence="1">DUF3987 domain-containing protein</fullName>
    </submittedName>
</protein>
<evidence type="ECO:0000313" key="2">
    <source>
        <dbReference type="Proteomes" id="UP000711407"/>
    </source>
</evidence>
<reference evidence="1" key="2">
    <citation type="submission" date="2021-09" db="EMBL/GenBank/DDBJ databases">
        <authorList>
            <person name="Gilroy R."/>
        </authorList>
    </citation>
    <scope>NUCLEOTIDE SEQUENCE</scope>
    <source>
        <strain evidence="1">4100</strain>
    </source>
</reference>
<name>A0A921E8F8_9BACT</name>
<sequence length="52" mass="5755">MCQVRDELSGWLADIGRYGKSGEIQTYLSYWNGKGATIDRKGEVGTTEADLD</sequence>
<reference evidence="1" key="1">
    <citation type="journal article" date="2021" name="PeerJ">
        <title>Extensive microbial diversity within the chicken gut microbiome revealed by metagenomics and culture.</title>
        <authorList>
            <person name="Gilroy R."/>
            <person name="Ravi A."/>
            <person name="Getino M."/>
            <person name="Pursley I."/>
            <person name="Horton D.L."/>
            <person name="Alikhan N.F."/>
            <person name="Baker D."/>
            <person name="Gharbi K."/>
            <person name="Hall N."/>
            <person name="Watson M."/>
            <person name="Adriaenssens E.M."/>
            <person name="Foster-Nyarko E."/>
            <person name="Jarju S."/>
            <person name="Secka A."/>
            <person name="Antonio M."/>
            <person name="Oren A."/>
            <person name="Chaudhuri R.R."/>
            <person name="La Ragione R."/>
            <person name="Hildebrand F."/>
            <person name="Pallen M.J."/>
        </authorList>
    </citation>
    <scope>NUCLEOTIDE SEQUENCE</scope>
    <source>
        <strain evidence="1">4100</strain>
    </source>
</reference>
<dbReference type="Pfam" id="PF13148">
    <property type="entry name" value="DUF3987"/>
    <property type="match status" value="1"/>
</dbReference>
<dbReference type="InterPro" id="IPR025048">
    <property type="entry name" value="DUF3987"/>
</dbReference>
<comment type="caution">
    <text evidence="1">The sequence shown here is derived from an EMBL/GenBank/DDBJ whole genome shotgun (WGS) entry which is preliminary data.</text>
</comment>
<evidence type="ECO:0000313" key="1">
    <source>
        <dbReference type="EMBL" id="HJE39080.1"/>
    </source>
</evidence>
<dbReference type="Proteomes" id="UP000711407">
    <property type="component" value="Unassembled WGS sequence"/>
</dbReference>